<sequence>MQENVPCLIREVERVVTTPYAPALNTWVQKLEAIVENIPNVALRQWADCKPCQVLLLAAVIIEQMPYSLKLLTKFGWWPRLLEHIDACISMLSSCAPEDVAIPARIPAFLTNLLHRMVQEPGVKTIRPLYEVMDGLLGNSNILKIIPNDLMASFQHESTNILRNLNDPMGSLLCLATFTRIRKLWLQNANNCDNRVWLENICHIFGSKRVSKTLDLVVISSIMACSDTCNGYSSEERLLIVRLSIEICENIDEDLKKSWLSTGSPKIVKLCDKLRRPDIDSSLQMMGLTFVITFLERLSLPSEIYNTGRERLFAEGGFIILNQMSETTKYTLLRRVLAHFDENELCNLLSSSISTLAPGRMVEVADMAMLRVNILAFTAIRESDHHLSAVTSYLKRLPVADEKILKAYMICVARNADLRKLLFIEILHCFQAISNVGGATSLPVPSQSHDLVMSFLMCLKVGDGRSPLCRFSQNKHLERLTSIIQNQTKDGSAVSSNGASHEWRSKLAASLLESAQNSHESIIQQMEAVCKDFEERCSTIKKPLAEVIQERDQIRRNLEHARQVNMELEGRALQDSQLVSSLTNDRDQLAESNRSYTLKLEGMAEKIDVLQNEIDSVREQSSNSVEAERIKARSRELDLMATVAERDDFLEEQEAQMDSLKRENLTLKEKLEKTSQQNLEISQKCDGLREEVVKTRKEAADEYDSHRLKISQFEQIMHMRDLVYEEKDARVLALSDANRDLSLQLHFIQGRARSDDESLRSDFEEERQRHKSTMLEMESKHATQMAQAHSDANQEADRYRLEITTLRNNAEKFSAKTEIDFRAKEKKIRYLEKKVEFLHSECSAKARDFSEAQEHIGRLMNVIGFKESKVDDKKEAGTENTTKEFRQSSRLVDLQTQSFLLPSQGEITTVTQFSNVTPVVQTSNSFQQNARSRSRRVSNAGYVDPNRSFSPNTKESTVRDREPLRRALSDVDRNSPSKSQRGSPKATQDNECRELDQKTQSQVNLDATEWGNIDLDFDDDDLFTSTMAK</sequence>
<dbReference type="GeneID" id="70249203"/>
<dbReference type="RefSeq" id="XP_046076739.1">
    <property type="nucleotide sequence ID" value="XM_046218916.1"/>
</dbReference>
<dbReference type="Proteomes" id="UP001201262">
    <property type="component" value="Unassembled WGS sequence"/>
</dbReference>
<feature type="compositionally biased region" description="Polar residues" evidence="2">
    <location>
        <begin position="976"/>
        <end position="987"/>
    </location>
</feature>
<comment type="caution">
    <text evidence="3">The sequence shown here is derived from an EMBL/GenBank/DDBJ whole genome shotgun (WGS) entry which is preliminary data.</text>
</comment>
<evidence type="ECO:0000256" key="2">
    <source>
        <dbReference type="SAM" id="MobiDB-lite"/>
    </source>
</evidence>
<feature type="compositionally biased region" description="Basic and acidic residues" evidence="2">
    <location>
        <begin position="956"/>
        <end position="975"/>
    </location>
</feature>
<keyword evidence="1" id="KW-0175">Coiled coil</keyword>
<feature type="compositionally biased region" description="Polar residues" evidence="2">
    <location>
        <begin position="921"/>
        <end position="930"/>
    </location>
</feature>
<feature type="coiled-coil region" evidence="1">
    <location>
        <begin position="760"/>
        <end position="816"/>
    </location>
</feature>
<gene>
    <name evidence="3" type="ORF">BGW36DRAFT_404049</name>
</gene>
<evidence type="ECO:0000256" key="1">
    <source>
        <dbReference type="SAM" id="Coils"/>
    </source>
</evidence>
<keyword evidence="4" id="KW-1185">Reference proteome</keyword>
<protein>
    <submittedName>
        <fullName evidence="3">Uncharacterized protein</fullName>
    </submittedName>
</protein>
<name>A0AAD4KY67_9EURO</name>
<dbReference type="AlphaFoldDB" id="A0AAD4KY67"/>
<organism evidence="3 4">
    <name type="scientific">Talaromyces proteolyticus</name>
    <dbReference type="NCBI Taxonomy" id="1131652"/>
    <lineage>
        <taxon>Eukaryota</taxon>
        <taxon>Fungi</taxon>
        <taxon>Dikarya</taxon>
        <taxon>Ascomycota</taxon>
        <taxon>Pezizomycotina</taxon>
        <taxon>Eurotiomycetes</taxon>
        <taxon>Eurotiomycetidae</taxon>
        <taxon>Eurotiales</taxon>
        <taxon>Trichocomaceae</taxon>
        <taxon>Talaromyces</taxon>
        <taxon>Talaromyces sect. Bacilispori</taxon>
    </lineage>
</organism>
<evidence type="ECO:0000313" key="3">
    <source>
        <dbReference type="EMBL" id="KAH8703721.1"/>
    </source>
</evidence>
<feature type="coiled-coil region" evidence="1">
    <location>
        <begin position="544"/>
        <end position="691"/>
    </location>
</feature>
<accession>A0AAD4KY67</accession>
<dbReference type="EMBL" id="JAJTJA010000002">
    <property type="protein sequence ID" value="KAH8703721.1"/>
    <property type="molecule type" value="Genomic_DNA"/>
</dbReference>
<evidence type="ECO:0000313" key="4">
    <source>
        <dbReference type="Proteomes" id="UP001201262"/>
    </source>
</evidence>
<proteinExistence type="predicted"/>
<feature type="compositionally biased region" description="Basic and acidic residues" evidence="2">
    <location>
        <begin position="988"/>
        <end position="997"/>
    </location>
</feature>
<feature type="region of interest" description="Disordered" evidence="2">
    <location>
        <begin position="921"/>
        <end position="1006"/>
    </location>
</feature>
<reference evidence="3" key="1">
    <citation type="submission" date="2021-12" db="EMBL/GenBank/DDBJ databases">
        <title>Convergent genome expansion in fungi linked to evolution of root-endophyte symbiosis.</title>
        <authorList>
            <consortium name="DOE Joint Genome Institute"/>
            <person name="Ke Y.-H."/>
            <person name="Bonito G."/>
            <person name="Liao H.-L."/>
            <person name="Looney B."/>
            <person name="Rojas-Flechas A."/>
            <person name="Nash J."/>
            <person name="Hameed K."/>
            <person name="Schadt C."/>
            <person name="Martin F."/>
            <person name="Crous P.W."/>
            <person name="Miettinen O."/>
            <person name="Magnuson J.K."/>
            <person name="Labbe J."/>
            <person name="Jacobson D."/>
            <person name="Doktycz M.J."/>
            <person name="Veneault-Fourrey C."/>
            <person name="Kuo A."/>
            <person name="Mondo S."/>
            <person name="Calhoun S."/>
            <person name="Riley R."/>
            <person name="Ohm R."/>
            <person name="LaButti K."/>
            <person name="Andreopoulos B."/>
            <person name="Pangilinan J."/>
            <person name="Nolan M."/>
            <person name="Tritt A."/>
            <person name="Clum A."/>
            <person name="Lipzen A."/>
            <person name="Daum C."/>
            <person name="Barry K."/>
            <person name="Grigoriev I.V."/>
            <person name="Vilgalys R."/>
        </authorList>
    </citation>
    <scope>NUCLEOTIDE SEQUENCE</scope>
    <source>
        <strain evidence="3">PMI_201</strain>
    </source>
</reference>